<name>A0A9W6JLC4_9HYPH</name>
<dbReference type="AlphaFoldDB" id="A0A9W6JLC4"/>
<gene>
    <name evidence="1" type="ORF">GCM10008174_15270</name>
</gene>
<proteinExistence type="predicted"/>
<evidence type="ECO:0000313" key="2">
    <source>
        <dbReference type="Proteomes" id="UP001143309"/>
    </source>
</evidence>
<evidence type="ECO:0000313" key="1">
    <source>
        <dbReference type="EMBL" id="GLK79786.1"/>
    </source>
</evidence>
<reference evidence="1" key="2">
    <citation type="submission" date="2023-01" db="EMBL/GenBank/DDBJ databases">
        <authorList>
            <person name="Sun Q."/>
            <person name="Evtushenko L."/>
        </authorList>
    </citation>
    <scope>NUCLEOTIDE SEQUENCE</scope>
    <source>
        <strain evidence="1">VKM B-2748</strain>
    </source>
</reference>
<dbReference type="Proteomes" id="UP001143309">
    <property type="component" value="Unassembled WGS sequence"/>
</dbReference>
<comment type="caution">
    <text evidence="1">The sequence shown here is derived from an EMBL/GenBank/DDBJ whole genome shotgun (WGS) entry which is preliminary data.</text>
</comment>
<reference evidence="1" key="1">
    <citation type="journal article" date="2014" name="Int. J. Syst. Evol. Microbiol.">
        <title>Complete genome sequence of Corynebacterium casei LMG S-19264T (=DSM 44701T), isolated from a smear-ripened cheese.</title>
        <authorList>
            <consortium name="US DOE Joint Genome Institute (JGI-PGF)"/>
            <person name="Walter F."/>
            <person name="Albersmeier A."/>
            <person name="Kalinowski J."/>
            <person name="Ruckert C."/>
        </authorList>
    </citation>
    <scope>NUCLEOTIDE SEQUENCE</scope>
    <source>
        <strain evidence="1">VKM B-2748</strain>
    </source>
</reference>
<sequence>MSPKDAYSVARLIPIASINVPTLAPAYPWRQNTRIAAAKAASLSN</sequence>
<accession>A0A9W6JLC4</accession>
<protein>
    <submittedName>
        <fullName evidence="1">Uncharacterized protein</fullName>
    </submittedName>
</protein>
<organism evidence="1 2">
    <name type="scientific">Methylopila turkensis</name>
    <dbReference type="NCBI Taxonomy" id="1437816"/>
    <lineage>
        <taxon>Bacteria</taxon>
        <taxon>Pseudomonadati</taxon>
        <taxon>Pseudomonadota</taxon>
        <taxon>Alphaproteobacteria</taxon>
        <taxon>Hyphomicrobiales</taxon>
        <taxon>Methylopilaceae</taxon>
        <taxon>Methylopila</taxon>
    </lineage>
</organism>
<dbReference type="EMBL" id="BSFL01000002">
    <property type="protein sequence ID" value="GLK79786.1"/>
    <property type="molecule type" value="Genomic_DNA"/>
</dbReference>
<keyword evidence="2" id="KW-1185">Reference proteome</keyword>